<keyword evidence="2" id="KW-1003">Cell membrane</keyword>
<reference evidence="7" key="1">
    <citation type="journal article" date="2018" name="Genome Biol.">
        <title>SKESA: strategic k-mer extension for scrupulous assemblies.</title>
        <authorList>
            <person name="Souvorov A."/>
            <person name="Agarwala R."/>
            <person name="Lipman D.J."/>
        </authorList>
    </citation>
    <scope>NUCLEOTIDE SEQUENCE</scope>
    <source>
        <strain evidence="7">Banker Type1</strain>
    </source>
</reference>
<gene>
    <name evidence="7" type="ORF">G7166_003636</name>
</gene>
<feature type="non-terminal residue" evidence="7">
    <location>
        <position position="57"/>
    </location>
</feature>
<evidence type="ECO:0008006" key="8">
    <source>
        <dbReference type="Google" id="ProtNLM"/>
    </source>
</evidence>
<comment type="subcellular location">
    <subcellularLocation>
        <location evidence="1">Cell membrane</location>
        <topology evidence="1">Multi-pass membrane protein</topology>
    </subcellularLocation>
</comment>
<dbReference type="EMBL" id="DAAUSX010000034">
    <property type="protein sequence ID" value="HAF3239396.1"/>
    <property type="molecule type" value="Genomic_DNA"/>
</dbReference>
<evidence type="ECO:0000256" key="6">
    <source>
        <dbReference type="SAM" id="Phobius"/>
    </source>
</evidence>
<sequence length="57" mass="5917">MEPFHAVVLTVSLFVLTFFNPGANLFVVVQTSLASGRRAGVITGLGVATGDAFYSGL</sequence>
<evidence type="ECO:0000256" key="5">
    <source>
        <dbReference type="ARBA" id="ARBA00023136"/>
    </source>
</evidence>
<evidence type="ECO:0000256" key="1">
    <source>
        <dbReference type="ARBA" id="ARBA00004651"/>
    </source>
</evidence>
<proteinExistence type="predicted"/>
<protein>
    <recommendedName>
        <fullName evidence="8">LysE family translocator</fullName>
    </recommendedName>
</protein>
<reference evidence="7" key="2">
    <citation type="submission" date="2020-02" db="EMBL/GenBank/DDBJ databases">
        <authorList>
            <consortium name="NCBI Pathogen Detection Project"/>
        </authorList>
    </citation>
    <scope>NUCLEOTIDE SEQUENCE</scope>
    <source>
        <strain evidence="7">Banker Type1</strain>
    </source>
</reference>
<dbReference type="GO" id="GO:0005886">
    <property type="term" value="C:plasma membrane"/>
    <property type="evidence" value="ECO:0007669"/>
    <property type="project" value="UniProtKB-SubCell"/>
</dbReference>
<keyword evidence="5 6" id="KW-0472">Membrane</keyword>
<comment type="caution">
    <text evidence="7">The sequence shown here is derived from an EMBL/GenBank/DDBJ whole genome shotgun (WGS) entry which is preliminary data.</text>
</comment>
<dbReference type="InterPro" id="IPR001123">
    <property type="entry name" value="LeuE-type"/>
</dbReference>
<feature type="transmembrane region" description="Helical" evidence="6">
    <location>
        <begin position="6"/>
        <end position="29"/>
    </location>
</feature>
<accession>A0A745Q3Q8</accession>
<dbReference type="GO" id="GO:0006865">
    <property type="term" value="P:amino acid transport"/>
    <property type="evidence" value="ECO:0007669"/>
    <property type="project" value="InterPro"/>
</dbReference>
<evidence type="ECO:0000256" key="4">
    <source>
        <dbReference type="ARBA" id="ARBA00022989"/>
    </source>
</evidence>
<evidence type="ECO:0000313" key="7">
    <source>
        <dbReference type="EMBL" id="HAF3239396.1"/>
    </source>
</evidence>
<evidence type="ECO:0000256" key="3">
    <source>
        <dbReference type="ARBA" id="ARBA00022692"/>
    </source>
</evidence>
<organism evidence="7">
    <name type="scientific">Salmonella typhi</name>
    <dbReference type="NCBI Taxonomy" id="90370"/>
    <lineage>
        <taxon>Bacteria</taxon>
        <taxon>Pseudomonadati</taxon>
        <taxon>Pseudomonadota</taxon>
        <taxon>Gammaproteobacteria</taxon>
        <taxon>Enterobacterales</taxon>
        <taxon>Enterobacteriaceae</taxon>
        <taxon>Salmonella</taxon>
    </lineage>
</organism>
<evidence type="ECO:0000256" key="2">
    <source>
        <dbReference type="ARBA" id="ARBA00022475"/>
    </source>
</evidence>
<keyword evidence="4 6" id="KW-1133">Transmembrane helix</keyword>
<name>A0A745Q3Q8_SALTI</name>
<dbReference type="Pfam" id="PF01810">
    <property type="entry name" value="LysE"/>
    <property type="match status" value="1"/>
</dbReference>
<keyword evidence="3 6" id="KW-0812">Transmembrane</keyword>
<dbReference type="AlphaFoldDB" id="A0A745Q3Q8"/>